<feature type="compositionally biased region" description="Basic and acidic residues" evidence="1">
    <location>
        <begin position="124"/>
        <end position="141"/>
    </location>
</feature>
<dbReference type="Proteomes" id="UP001172457">
    <property type="component" value="Chromosome 7"/>
</dbReference>
<gene>
    <name evidence="2" type="ORF">OSB04_027418</name>
</gene>
<protein>
    <submittedName>
        <fullName evidence="2">Uncharacterized protein</fullName>
    </submittedName>
</protein>
<organism evidence="2 3">
    <name type="scientific">Centaurea solstitialis</name>
    <name type="common">yellow star-thistle</name>
    <dbReference type="NCBI Taxonomy" id="347529"/>
    <lineage>
        <taxon>Eukaryota</taxon>
        <taxon>Viridiplantae</taxon>
        <taxon>Streptophyta</taxon>
        <taxon>Embryophyta</taxon>
        <taxon>Tracheophyta</taxon>
        <taxon>Spermatophyta</taxon>
        <taxon>Magnoliopsida</taxon>
        <taxon>eudicotyledons</taxon>
        <taxon>Gunneridae</taxon>
        <taxon>Pentapetalae</taxon>
        <taxon>asterids</taxon>
        <taxon>campanulids</taxon>
        <taxon>Asterales</taxon>
        <taxon>Asteraceae</taxon>
        <taxon>Carduoideae</taxon>
        <taxon>Cardueae</taxon>
        <taxon>Centaureinae</taxon>
        <taxon>Centaurea</taxon>
    </lineage>
</organism>
<feature type="region of interest" description="Disordered" evidence="1">
    <location>
        <begin position="116"/>
        <end position="173"/>
    </location>
</feature>
<evidence type="ECO:0000313" key="3">
    <source>
        <dbReference type="Proteomes" id="UP001172457"/>
    </source>
</evidence>
<reference evidence="2" key="1">
    <citation type="submission" date="2023-03" db="EMBL/GenBank/DDBJ databases">
        <title>Chromosome-scale reference genome and RAD-based genetic map of yellow starthistle (Centaurea solstitialis) reveal putative structural variation and QTLs associated with invader traits.</title>
        <authorList>
            <person name="Reatini B."/>
            <person name="Cang F.A."/>
            <person name="Jiang Q."/>
            <person name="Mckibben M.T.W."/>
            <person name="Barker M.S."/>
            <person name="Rieseberg L.H."/>
            <person name="Dlugosch K.M."/>
        </authorList>
    </citation>
    <scope>NUCLEOTIDE SEQUENCE</scope>
    <source>
        <strain evidence="2">CAN-66</strain>
        <tissue evidence="2">Leaf</tissue>
    </source>
</reference>
<name>A0AA38SXD0_9ASTR</name>
<dbReference type="AlphaFoldDB" id="A0AA38SXD0"/>
<dbReference type="EMBL" id="JARYMX010000007">
    <property type="protein sequence ID" value="KAJ9540912.1"/>
    <property type="molecule type" value="Genomic_DNA"/>
</dbReference>
<feature type="compositionally biased region" description="Acidic residues" evidence="1">
    <location>
        <begin position="142"/>
        <end position="158"/>
    </location>
</feature>
<keyword evidence="3" id="KW-1185">Reference proteome</keyword>
<proteinExistence type="predicted"/>
<evidence type="ECO:0000313" key="2">
    <source>
        <dbReference type="EMBL" id="KAJ9540912.1"/>
    </source>
</evidence>
<feature type="compositionally biased region" description="Basic residues" evidence="1">
    <location>
        <begin position="162"/>
        <end position="173"/>
    </location>
</feature>
<accession>A0AA38SXD0</accession>
<sequence length="173" mass="20165">MDIVKSNKALDISLYNIICVWPVNYYRLFTTAVVVSEYSFLITQCPRLMSDRTQNRIRRLLTLHPATEFHIPRADIGVNNKWPGSATYSFPRLQLRLQKPDSTVVDRSNTCIQEVVSDPTSSSKEYHEMSEDNDLYNKEEENGLDDMDDNEEGDEDDMHGEQRRRGRYRRRGG</sequence>
<comment type="caution">
    <text evidence="2">The sequence shown here is derived from an EMBL/GenBank/DDBJ whole genome shotgun (WGS) entry which is preliminary data.</text>
</comment>
<evidence type="ECO:0000256" key="1">
    <source>
        <dbReference type="SAM" id="MobiDB-lite"/>
    </source>
</evidence>